<gene>
    <name evidence="1" type="ORF">M992_0825</name>
</gene>
<dbReference type="NCBIfam" id="TIGR03011">
    <property type="entry name" value="sulf_tusB_dsrH"/>
    <property type="match status" value="1"/>
</dbReference>
<proteinExistence type="predicted"/>
<dbReference type="RefSeq" id="WP_053907422.1">
    <property type="nucleotide sequence ID" value="NZ_CAWMUS010000007.1"/>
</dbReference>
<dbReference type="Gene3D" id="3.40.1260.10">
    <property type="entry name" value="DsrEFH-like"/>
    <property type="match status" value="1"/>
</dbReference>
<dbReference type="EMBL" id="LGAA01000007">
    <property type="protein sequence ID" value="KPD03903.1"/>
    <property type="molecule type" value="Genomic_DNA"/>
</dbReference>
<dbReference type="AlphaFoldDB" id="A0A0N0IBH9"/>
<organism evidence="1 2">
    <name type="scientific">Moellerella wisconsensis ATCC 35017</name>
    <dbReference type="NCBI Taxonomy" id="1354267"/>
    <lineage>
        <taxon>Bacteria</taxon>
        <taxon>Pseudomonadati</taxon>
        <taxon>Pseudomonadota</taxon>
        <taxon>Gammaproteobacteria</taxon>
        <taxon>Enterobacterales</taxon>
        <taxon>Morganellaceae</taxon>
        <taxon>Moellerella</taxon>
    </lineage>
</organism>
<dbReference type="Pfam" id="PF04077">
    <property type="entry name" value="DsrH"/>
    <property type="match status" value="1"/>
</dbReference>
<dbReference type="GO" id="GO:1990228">
    <property type="term" value="C:sulfurtransferase complex"/>
    <property type="evidence" value="ECO:0007669"/>
    <property type="project" value="TreeGrafter"/>
</dbReference>
<dbReference type="PANTHER" id="PTHR37526:SF1">
    <property type="entry name" value="PROTEIN TUSB"/>
    <property type="match status" value="1"/>
</dbReference>
<comment type="caution">
    <text evidence="1">The sequence shown here is derived from an EMBL/GenBank/DDBJ whole genome shotgun (WGS) entry which is preliminary data.</text>
</comment>
<sequence>MLYTIASSPFNCDFAAIVSLLTPEDEVLLIQDGVLAATNAGYYLAMLQEKGVNIFALKDDVEARGLQTVLSIDVPQLTYQQFVLLTVKHSQHFAW</sequence>
<dbReference type="NCBIfam" id="NF010035">
    <property type="entry name" value="PRK13510.1"/>
    <property type="match status" value="1"/>
</dbReference>
<protein>
    <submittedName>
        <fullName evidence="1">TusB family tRNA 5-methylaminomethyl-2-thiouridine synthase</fullName>
    </submittedName>
</protein>
<dbReference type="Proteomes" id="UP000053226">
    <property type="component" value="Unassembled WGS sequence"/>
</dbReference>
<dbReference type="GO" id="GO:0002143">
    <property type="term" value="P:tRNA wobble position uridine thiolation"/>
    <property type="evidence" value="ECO:0007669"/>
    <property type="project" value="InterPro"/>
</dbReference>
<name>A0A0N0IBH9_9GAMM</name>
<evidence type="ECO:0000313" key="1">
    <source>
        <dbReference type="EMBL" id="KPD03903.1"/>
    </source>
</evidence>
<dbReference type="InterPro" id="IPR007215">
    <property type="entry name" value="Sulphur_relay_TusB/DsrH"/>
</dbReference>
<reference evidence="1 2" key="1">
    <citation type="submission" date="2015-07" db="EMBL/GenBank/DDBJ databases">
        <title>ATOL: Assembling a taxonomically balanced genome-scale reconstruction of the evolutionary history of the Enterobacteriaceae.</title>
        <authorList>
            <person name="Plunkett G.III."/>
            <person name="Neeno-Eckwall E.C."/>
            <person name="Glasner J.D."/>
            <person name="Perna N.T."/>
        </authorList>
    </citation>
    <scope>NUCLEOTIDE SEQUENCE [LARGE SCALE GENOMIC DNA]</scope>
    <source>
        <strain evidence="1 2">ATCC 35017</strain>
    </source>
</reference>
<dbReference type="SUPFAM" id="SSF75169">
    <property type="entry name" value="DsrEFH-like"/>
    <property type="match status" value="1"/>
</dbReference>
<dbReference type="OrthoDB" id="9795117at2"/>
<evidence type="ECO:0000313" key="2">
    <source>
        <dbReference type="Proteomes" id="UP000053226"/>
    </source>
</evidence>
<dbReference type="PANTHER" id="PTHR37526">
    <property type="entry name" value="PROTEIN TUSB"/>
    <property type="match status" value="1"/>
</dbReference>
<keyword evidence="2" id="KW-1185">Reference proteome</keyword>
<accession>A0A0N0IBH9</accession>
<dbReference type="InterPro" id="IPR027396">
    <property type="entry name" value="DsrEFH-like"/>
</dbReference>